<dbReference type="Gene3D" id="1.10.750.20">
    <property type="entry name" value="SOCS box"/>
    <property type="match status" value="1"/>
</dbReference>
<comment type="subcellular location">
    <subcellularLocation>
        <location evidence="1">Cytoplasm</location>
    </subcellularLocation>
</comment>
<evidence type="ECO:0000313" key="7">
    <source>
        <dbReference type="Proteomes" id="UP000664940"/>
    </source>
</evidence>
<dbReference type="GO" id="GO:0005737">
    <property type="term" value="C:cytoplasm"/>
    <property type="evidence" value="ECO:0007669"/>
    <property type="project" value="UniProtKB-SubCell"/>
</dbReference>
<evidence type="ECO:0000259" key="5">
    <source>
        <dbReference type="PROSITE" id="PS50225"/>
    </source>
</evidence>
<evidence type="ECO:0000313" key="6">
    <source>
        <dbReference type="EMBL" id="KAF6121910.1"/>
    </source>
</evidence>
<dbReference type="EMBL" id="JABVXQ010000003">
    <property type="protein sequence ID" value="KAF6121910.1"/>
    <property type="molecule type" value="Genomic_DNA"/>
</dbReference>
<dbReference type="Pfam" id="PF07525">
    <property type="entry name" value="SOCS_box"/>
    <property type="match status" value="1"/>
</dbReference>
<feature type="domain" description="SOCS box" evidence="5">
    <location>
        <begin position="132"/>
        <end position="182"/>
    </location>
</feature>
<feature type="region of interest" description="Disordered" evidence="4">
    <location>
        <begin position="1"/>
        <end position="26"/>
    </location>
</feature>
<name>A0A834B650_9CHIR</name>
<keyword evidence="3" id="KW-0963">Cytoplasm</keyword>
<evidence type="ECO:0000256" key="4">
    <source>
        <dbReference type="SAM" id="MobiDB-lite"/>
    </source>
</evidence>
<dbReference type="SMART" id="SM00253">
    <property type="entry name" value="SOCS"/>
    <property type="match status" value="1"/>
</dbReference>
<comment type="caution">
    <text evidence="6">The sequence shown here is derived from an EMBL/GenBank/DDBJ whole genome shotgun (WGS) entry which is preliminary data.</text>
</comment>
<dbReference type="InterPro" id="IPR036036">
    <property type="entry name" value="SOCS_box-like_dom_sf"/>
</dbReference>
<evidence type="ECO:0000256" key="1">
    <source>
        <dbReference type="ARBA" id="ARBA00004496"/>
    </source>
</evidence>
<dbReference type="GO" id="GO:0019005">
    <property type="term" value="C:SCF ubiquitin ligase complex"/>
    <property type="evidence" value="ECO:0007669"/>
    <property type="project" value="TreeGrafter"/>
</dbReference>
<sequence>MFRSRRWRGHWAGEGDGPGEAQRRELARVSGDWDRWVSPEGESNWEKRNAPARLFRGILQLLASMGQTALAGGSSSTPTPQALYPDYSRPEGLEELLSAPFPDLETQRRHGWNPKDCSENIEVKEKGLCFERRPVAQSTDGARAEPHSLLHLSRLSVHKALGAARLGQVSALPLPAAMKRYLLYQRPCNTRLQGLDAVPPQK</sequence>
<protein>
    <submittedName>
        <fullName evidence="6">SplA/ryanodine receptor domain and SOCS box containing 2</fullName>
    </submittedName>
</protein>
<dbReference type="FunFam" id="1.10.750.20:FF:000001">
    <property type="entry name" value="Ankyrin repeat and SOCS box containing 1"/>
    <property type="match status" value="1"/>
</dbReference>
<evidence type="ECO:0000256" key="3">
    <source>
        <dbReference type="ARBA" id="ARBA00022490"/>
    </source>
</evidence>
<dbReference type="GO" id="GO:0035556">
    <property type="term" value="P:intracellular signal transduction"/>
    <property type="evidence" value="ECO:0007669"/>
    <property type="project" value="InterPro"/>
</dbReference>
<reference evidence="6 7" key="1">
    <citation type="journal article" date="2020" name="Nature">
        <title>Six reference-quality genomes reveal evolution of bat adaptations.</title>
        <authorList>
            <person name="Jebb D."/>
            <person name="Huang Z."/>
            <person name="Pippel M."/>
            <person name="Hughes G.M."/>
            <person name="Lavrichenko K."/>
            <person name="Devanna P."/>
            <person name="Winkler S."/>
            <person name="Jermiin L.S."/>
            <person name="Skirmuntt E.C."/>
            <person name="Katzourakis A."/>
            <person name="Burkitt-Gray L."/>
            <person name="Ray D.A."/>
            <person name="Sullivan K.A.M."/>
            <person name="Roscito J.G."/>
            <person name="Kirilenko B.M."/>
            <person name="Davalos L.M."/>
            <person name="Corthals A.P."/>
            <person name="Power M.L."/>
            <person name="Jones G."/>
            <person name="Ransome R.D."/>
            <person name="Dechmann D.K.N."/>
            <person name="Locatelli A.G."/>
            <person name="Puechmaille S.J."/>
            <person name="Fedrigo O."/>
            <person name="Jarvis E.D."/>
            <person name="Hiller M."/>
            <person name="Vernes S.C."/>
            <person name="Myers E.W."/>
            <person name="Teeling E.C."/>
        </authorList>
    </citation>
    <scope>NUCLEOTIDE SEQUENCE [LARGE SCALE GENOMIC DNA]</scope>
    <source>
        <strain evidence="6">Bat1K_MPI-CBG_1</strain>
    </source>
</reference>
<gene>
    <name evidence="6" type="ORF">HJG60_018093</name>
</gene>
<dbReference type="PANTHER" id="PTHR12245:SF2">
    <property type="entry name" value="SPRY DOMAIN-CONTAINING SOCS BOX PROTEIN 2"/>
    <property type="match status" value="1"/>
</dbReference>
<dbReference type="InterPro" id="IPR001496">
    <property type="entry name" value="SOCS_box"/>
</dbReference>
<dbReference type="SUPFAM" id="SSF158235">
    <property type="entry name" value="SOCS box-like"/>
    <property type="match status" value="1"/>
</dbReference>
<dbReference type="SMART" id="SM00969">
    <property type="entry name" value="SOCS_box"/>
    <property type="match status" value="1"/>
</dbReference>
<dbReference type="GO" id="GO:0043161">
    <property type="term" value="P:proteasome-mediated ubiquitin-dependent protein catabolic process"/>
    <property type="evidence" value="ECO:0007669"/>
    <property type="project" value="TreeGrafter"/>
</dbReference>
<dbReference type="UniPathway" id="UPA00143"/>
<dbReference type="InterPro" id="IPR050672">
    <property type="entry name" value="FBXO45-Fsn/SPSB_families"/>
</dbReference>
<accession>A0A834B650</accession>
<keyword evidence="6" id="KW-0675">Receptor</keyword>
<evidence type="ECO:0000256" key="2">
    <source>
        <dbReference type="ARBA" id="ARBA00004906"/>
    </source>
</evidence>
<dbReference type="PROSITE" id="PS50225">
    <property type="entry name" value="SOCS"/>
    <property type="match status" value="1"/>
</dbReference>
<dbReference type="PANTHER" id="PTHR12245">
    <property type="entry name" value="SPRY DOMAIN CONTAINING SOCS BOX PROTEIN"/>
    <property type="match status" value="1"/>
</dbReference>
<organism evidence="6 7">
    <name type="scientific">Phyllostomus discolor</name>
    <name type="common">pale spear-nosed bat</name>
    <dbReference type="NCBI Taxonomy" id="89673"/>
    <lineage>
        <taxon>Eukaryota</taxon>
        <taxon>Metazoa</taxon>
        <taxon>Chordata</taxon>
        <taxon>Craniata</taxon>
        <taxon>Vertebrata</taxon>
        <taxon>Euteleostomi</taxon>
        <taxon>Mammalia</taxon>
        <taxon>Eutheria</taxon>
        <taxon>Laurasiatheria</taxon>
        <taxon>Chiroptera</taxon>
        <taxon>Yangochiroptera</taxon>
        <taxon>Phyllostomidae</taxon>
        <taxon>Phyllostominae</taxon>
        <taxon>Phyllostomus</taxon>
    </lineage>
</organism>
<dbReference type="Proteomes" id="UP000664940">
    <property type="component" value="Unassembled WGS sequence"/>
</dbReference>
<proteinExistence type="predicted"/>
<dbReference type="AlphaFoldDB" id="A0A834B650"/>
<dbReference type="GO" id="GO:0016567">
    <property type="term" value="P:protein ubiquitination"/>
    <property type="evidence" value="ECO:0007669"/>
    <property type="project" value="UniProtKB-UniPathway"/>
</dbReference>
<comment type="pathway">
    <text evidence="2">Protein modification; protein ubiquitination.</text>
</comment>